<evidence type="ECO:0000313" key="2">
    <source>
        <dbReference type="EMBL" id="PWD97747.1"/>
    </source>
</evidence>
<dbReference type="Pfam" id="PF18480">
    <property type="entry name" value="DUF5615"/>
    <property type="match status" value="1"/>
</dbReference>
<dbReference type="AlphaFoldDB" id="A0A2U2B3Y2"/>
<protein>
    <recommendedName>
        <fullName evidence="1">DUF5615 domain-containing protein</fullName>
    </recommendedName>
</protein>
<dbReference type="OrthoDB" id="27473at2"/>
<evidence type="ECO:0000259" key="1">
    <source>
        <dbReference type="Pfam" id="PF18480"/>
    </source>
</evidence>
<dbReference type="EMBL" id="QEWP01000026">
    <property type="protein sequence ID" value="PWD97747.1"/>
    <property type="molecule type" value="Genomic_DNA"/>
</dbReference>
<dbReference type="Proteomes" id="UP000244956">
    <property type="component" value="Unassembled WGS sequence"/>
</dbReference>
<gene>
    <name evidence="2" type="ORF">DDZ16_19110</name>
</gene>
<comment type="caution">
    <text evidence="2">The sequence shown here is derived from an EMBL/GenBank/DDBJ whole genome shotgun (WGS) entry which is preliminary data.</text>
</comment>
<reference evidence="2 3" key="1">
    <citation type="submission" date="2018-05" db="EMBL/GenBank/DDBJ databases">
        <title>Marinilabilia rubrum sp. nov., isolated from saltern sediment.</title>
        <authorList>
            <person name="Zhang R."/>
        </authorList>
    </citation>
    <scope>NUCLEOTIDE SEQUENCE [LARGE SCALE GENOMIC DNA]</scope>
    <source>
        <strain evidence="2 3">WTE16</strain>
    </source>
</reference>
<keyword evidence="3" id="KW-1185">Reference proteome</keyword>
<feature type="domain" description="DUF5615" evidence="1">
    <location>
        <begin position="11"/>
        <end position="110"/>
    </location>
</feature>
<accession>A0A2U2B3Y2</accession>
<proteinExistence type="predicted"/>
<name>A0A2U2B3Y2_9BACT</name>
<sequence>MISRQAEKASYLVDVNLPKKFSFFNSVEFIHVADIDATLRDKDIWEFAIAHNLIILTKDTDFYEMFLTQEHHPKVVSFKFGNFKINDLHKYFKSNWEIILNLLRNNDFIFAYENKIKAIRS</sequence>
<dbReference type="InterPro" id="IPR041049">
    <property type="entry name" value="DUF5615"/>
</dbReference>
<organism evidence="2 3">
    <name type="scientific">Marinilabilia rubra</name>
    <dbReference type="NCBI Taxonomy" id="2162893"/>
    <lineage>
        <taxon>Bacteria</taxon>
        <taxon>Pseudomonadati</taxon>
        <taxon>Bacteroidota</taxon>
        <taxon>Bacteroidia</taxon>
        <taxon>Marinilabiliales</taxon>
        <taxon>Marinilabiliaceae</taxon>
        <taxon>Marinilabilia</taxon>
    </lineage>
</organism>
<dbReference type="RefSeq" id="WP_109266085.1">
    <property type="nucleotide sequence ID" value="NZ_QEWP01000026.1"/>
</dbReference>
<evidence type="ECO:0000313" key="3">
    <source>
        <dbReference type="Proteomes" id="UP000244956"/>
    </source>
</evidence>